<accession>A0ABW0IAM9</accession>
<organism evidence="1 2">
    <name type="scientific">Larkinella bovis</name>
    <dbReference type="NCBI Taxonomy" id="683041"/>
    <lineage>
        <taxon>Bacteria</taxon>
        <taxon>Pseudomonadati</taxon>
        <taxon>Bacteroidota</taxon>
        <taxon>Cytophagia</taxon>
        <taxon>Cytophagales</taxon>
        <taxon>Spirosomataceae</taxon>
        <taxon>Larkinella</taxon>
    </lineage>
</organism>
<gene>
    <name evidence="1" type="ORF">ACFPMF_08770</name>
</gene>
<proteinExistence type="predicted"/>
<dbReference type="RefSeq" id="WP_379843271.1">
    <property type="nucleotide sequence ID" value="NZ_JBHSMA010000002.1"/>
</dbReference>
<keyword evidence="2" id="KW-1185">Reference proteome</keyword>
<evidence type="ECO:0000313" key="1">
    <source>
        <dbReference type="EMBL" id="MFC5409396.1"/>
    </source>
</evidence>
<dbReference type="EMBL" id="JBHSMA010000002">
    <property type="protein sequence ID" value="MFC5409396.1"/>
    <property type="molecule type" value="Genomic_DNA"/>
</dbReference>
<name>A0ABW0IAM9_9BACT</name>
<dbReference type="InterPro" id="IPR012657">
    <property type="entry name" value="23S_rRNA-intervening_sequence"/>
</dbReference>
<dbReference type="PANTHER" id="PTHR38471:SF2">
    <property type="entry name" value="FOUR HELIX BUNDLE PROTEIN"/>
    <property type="match status" value="1"/>
</dbReference>
<sequence length="125" mass="14833">MSYKDLEIWQLAREITVDVHKMTLTKLPKFEMYETGSQIRRSSKTVRSNIVEGYSRRLYKADFIKFLVTALSWNDETLDHLETLYETQSLIDTDLYTTLHHRIQLLGRKLNLFISAVERQHQSPK</sequence>
<dbReference type="PANTHER" id="PTHR38471">
    <property type="entry name" value="FOUR HELIX BUNDLE PROTEIN"/>
    <property type="match status" value="1"/>
</dbReference>
<dbReference type="Pfam" id="PF05635">
    <property type="entry name" value="23S_rRNA_IVP"/>
    <property type="match status" value="1"/>
</dbReference>
<comment type="caution">
    <text evidence="1">The sequence shown here is derived from an EMBL/GenBank/DDBJ whole genome shotgun (WGS) entry which is preliminary data.</text>
</comment>
<protein>
    <submittedName>
        <fullName evidence="1">Four helix bundle protein</fullName>
    </submittedName>
</protein>
<reference evidence="2" key="1">
    <citation type="journal article" date="2019" name="Int. J. Syst. Evol. Microbiol.">
        <title>The Global Catalogue of Microorganisms (GCM) 10K type strain sequencing project: providing services to taxonomists for standard genome sequencing and annotation.</title>
        <authorList>
            <consortium name="The Broad Institute Genomics Platform"/>
            <consortium name="The Broad Institute Genome Sequencing Center for Infectious Disease"/>
            <person name="Wu L."/>
            <person name="Ma J."/>
        </authorList>
    </citation>
    <scope>NUCLEOTIDE SEQUENCE [LARGE SCALE GENOMIC DNA]</scope>
    <source>
        <strain evidence="2">CCUG 55250</strain>
    </source>
</reference>
<dbReference type="SUPFAM" id="SSF158446">
    <property type="entry name" value="IVS-encoded protein-like"/>
    <property type="match status" value="1"/>
</dbReference>
<evidence type="ECO:0000313" key="2">
    <source>
        <dbReference type="Proteomes" id="UP001596106"/>
    </source>
</evidence>
<dbReference type="Gene3D" id="1.20.1440.60">
    <property type="entry name" value="23S rRNA-intervening sequence"/>
    <property type="match status" value="1"/>
</dbReference>
<dbReference type="Proteomes" id="UP001596106">
    <property type="component" value="Unassembled WGS sequence"/>
</dbReference>
<dbReference type="NCBIfam" id="TIGR02436">
    <property type="entry name" value="four helix bundle protein"/>
    <property type="match status" value="1"/>
</dbReference>
<dbReference type="InterPro" id="IPR036583">
    <property type="entry name" value="23S_rRNA_IVS_sf"/>
</dbReference>